<feature type="signal peptide" evidence="2">
    <location>
        <begin position="1"/>
        <end position="23"/>
    </location>
</feature>
<keyword evidence="5" id="KW-1185">Reference proteome</keyword>
<dbReference type="SUPFAM" id="SSF53383">
    <property type="entry name" value="PLP-dependent transferases"/>
    <property type="match status" value="1"/>
</dbReference>
<evidence type="ECO:0000313" key="5">
    <source>
        <dbReference type="Proteomes" id="UP000547058"/>
    </source>
</evidence>
<dbReference type="PROSITE" id="PS51318">
    <property type="entry name" value="TAT"/>
    <property type="match status" value="1"/>
</dbReference>
<dbReference type="InterPro" id="IPR015424">
    <property type="entry name" value="PyrdxlP-dep_Trfase"/>
</dbReference>
<dbReference type="Proteomes" id="UP000547058">
    <property type="component" value="Unassembled WGS sequence"/>
</dbReference>
<protein>
    <submittedName>
        <fullName evidence="4">Aminotransferase class V-fold PLP-dependent enzyme</fullName>
    </submittedName>
</protein>
<dbReference type="InterPro" id="IPR015422">
    <property type="entry name" value="PyrdxlP-dep_Trfase_small"/>
</dbReference>
<dbReference type="InterPro" id="IPR006311">
    <property type="entry name" value="TAT_signal"/>
</dbReference>
<feature type="domain" description="Aminotransferase class V" evidence="3">
    <location>
        <begin position="81"/>
        <end position="383"/>
    </location>
</feature>
<proteinExistence type="predicted"/>
<gene>
    <name evidence="4" type="ORF">H4O11_03550</name>
</gene>
<evidence type="ECO:0000256" key="1">
    <source>
        <dbReference type="ARBA" id="ARBA00022898"/>
    </source>
</evidence>
<dbReference type="InterPro" id="IPR000192">
    <property type="entry name" value="Aminotrans_V_dom"/>
</dbReference>
<reference evidence="4 5" key="1">
    <citation type="submission" date="2020-08" db="EMBL/GenBank/DDBJ databases">
        <title>Stenotrophomonas tumulicola JCM 30961.</title>
        <authorList>
            <person name="Deng Y."/>
        </authorList>
    </citation>
    <scope>NUCLEOTIDE SEQUENCE [LARGE SCALE GENOMIC DNA]</scope>
    <source>
        <strain evidence="4 5">JCM 30961</strain>
    </source>
</reference>
<dbReference type="EMBL" id="JACGXS010000001">
    <property type="protein sequence ID" value="MBA8680876.1"/>
    <property type="molecule type" value="Genomic_DNA"/>
</dbReference>
<keyword evidence="1" id="KW-0663">Pyridoxal phosphate</keyword>
<evidence type="ECO:0000259" key="3">
    <source>
        <dbReference type="Pfam" id="PF00266"/>
    </source>
</evidence>
<dbReference type="Gene3D" id="3.40.640.10">
    <property type="entry name" value="Type I PLP-dependent aspartate aminotransferase-like (Major domain)"/>
    <property type="match status" value="1"/>
</dbReference>
<dbReference type="Gene3D" id="3.90.1150.10">
    <property type="entry name" value="Aspartate Aminotransferase, domain 1"/>
    <property type="match status" value="1"/>
</dbReference>
<dbReference type="Pfam" id="PF00266">
    <property type="entry name" value="Aminotran_5"/>
    <property type="match status" value="1"/>
</dbReference>
<feature type="chain" id="PRO_5030953354" evidence="2">
    <location>
        <begin position="24"/>
        <end position="430"/>
    </location>
</feature>
<dbReference type="GO" id="GO:0008483">
    <property type="term" value="F:transaminase activity"/>
    <property type="evidence" value="ECO:0007669"/>
    <property type="project" value="UniProtKB-KW"/>
</dbReference>
<dbReference type="RefSeq" id="WP_182338028.1">
    <property type="nucleotide sequence ID" value="NZ_JACGXS010000001.1"/>
</dbReference>
<dbReference type="InterPro" id="IPR015421">
    <property type="entry name" value="PyrdxlP-dep_Trfase_major"/>
</dbReference>
<name>A0A7W3FJU7_9GAMM</name>
<accession>A0A7W3FJU7</accession>
<comment type="caution">
    <text evidence="4">The sequence shown here is derived from an EMBL/GenBank/DDBJ whole genome shotgun (WGS) entry which is preliminary data.</text>
</comment>
<evidence type="ECO:0000256" key="2">
    <source>
        <dbReference type="SAM" id="SignalP"/>
    </source>
</evidence>
<sequence>MELTRRRLLLASALLPASSLVAAATTRGAADIPALPAATAAPDVLARDEDWWAAVAGQFDITSEINHLENGFWGAMGRSTLQAYQRHTAEVNKGNAWYGREAYPAAYVAARAETARMLGVEADEIVFTRGATEALLALIGGYNRLAAGDQVLYADVDYDSMIDGMRWLAQRRGVQVERIDLPAVPTHAGILQAYADAFARLPRLKLVLLTQVSHRHGLVLPVAEISELARARGIDVIVDAAHGFGQLDYQVPDLKADFVGINLHKWIGAPVGVGAVYIRRGRLADIDPYMGQADDGRVGSRVHTGTANFAAFLALPDAIALHGRIGVANKRARLLYLRNRWTVPARAMPHIELLAADDDRLGSALASFRLRGRPGKEENMALQKRLLREHGIFTTWRDGLASGCCVRVTPSVFTRASQLDALTQALARLQ</sequence>
<keyword evidence="4" id="KW-0808">Transferase</keyword>
<evidence type="ECO:0000313" key="4">
    <source>
        <dbReference type="EMBL" id="MBA8680876.1"/>
    </source>
</evidence>
<organism evidence="4 5">
    <name type="scientific">Stenotrophomonas tumulicola</name>
    <dbReference type="NCBI Taxonomy" id="1685415"/>
    <lineage>
        <taxon>Bacteria</taxon>
        <taxon>Pseudomonadati</taxon>
        <taxon>Pseudomonadota</taxon>
        <taxon>Gammaproteobacteria</taxon>
        <taxon>Lysobacterales</taxon>
        <taxon>Lysobacteraceae</taxon>
        <taxon>Stenotrophomonas</taxon>
    </lineage>
</organism>
<dbReference type="PANTHER" id="PTHR43092:SF6">
    <property type="entry name" value="BLR1280 PROTEIN"/>
    <property type="match status" value="1"/>
</dbReference>
<keyword evidence="2" id="KW-0732">Signal</keyword>
<dbReference type="PANTHER" id="PTHR43092">
    <property type="entry name" value="L-CYSTEINE DESULFHYDRASE"/>
    <property type="match status" value="1"/>
</dbReference>
<keyword evidence="4" id="KW-0032">Aminotransferase</keyword>
<dbReference type="AlphaFoldDB" id="A0A7W3FJU7"/>